<dbReference type="InterPro" id="IPR036390">
    <property type="entry name" value="WH_DNA-bd_sf"/>
</dbReference>
<dbReference type="STRING" id="1124188.SAMN05444377_1188"/>
<dbReference type="PROSITE" id="PS51063">
    <property type="entry name" value="HTH_CRP_2"/>
    <property type="match status" value="1"/>
</dbReference>
<evidence type="ECO:0000259" key="4">
    <source>
        <dbReference type="PROSITE" id="PS50042"/>
    </source>
</evidence>
<dbReference type="PROSITE" id="PS50042">
    <property type="entry name" value="CNMP_BINDING_3"/>
    <property type="match status" value="1"/>
</dbReference>
<dbReference type="InterPro" id="IPR014710">
    <property type="entry name" value="RmlC-like_jellyroll"/>
</dbReference>
<organism evidence="6 7">
    <name type="scientific">Flavobacterium fontis</name>
    <dbReference type="NCBI Taxonomy" id="1124188"/>
    <lineage>
        <taxon>Bacteria</taxon>
        <taxon>Pseudomonadati</taxon>
        <taxon>Bacteroidota</taxon>
        <taxon>Flavobacteriia</taxon>
        <taxon>Flavobacteriales</taxon>
        <taxon>Flavobacteriaceae</taxon>
        <taxon>Flavobacterium</taxon>
    </lineage>
</organism>
<dbReference type="InterPro" id="IPR012318">
    <property type="entry name" value="HTH_CRP"/>
</dbReference>
<feature type="domain" description="Cyclic nucleotide-binding" evidence="4">
    <location>
        <begin position="13"/>
        <end position="76"/>
    </location>
</feature>
<dbReference type="RefSeq" id="WP_073365068.1">
    <property type="nucleotide sequence ID" value="NZ_FQVQ01000018.1"/>
</dbReference>
<name>A0A1M5E862_9FLAO</name>
<dbReference type="AlphaFoldDB" id="A0A1M5E862"/>
<dbReference type="Proteomes" id="UP000184147">
    <property type="component" value="Unassembled WGS sequence"/>
</dbReference>
<dbReference type="PANTHER" id="PTHR24567:SF26">
    <property type="entry name" value="REGULATORY PROTEIN YEIL"/>
    <property type="match status" value="1"/>
</dbReference>
<dbReference type="GO" id="GO:0003700">
    <property type="term" value="F:DNA-binding transcription factor activity"/>
    <property type="evidence" value="ECO:0007669"/>
    <property type="project" value="TreeGrafter"/>
</dbReference>
<sequence>MIDLLTQHYGAIFEEKLLHDIAHVAVMRNFQEGDILIDFGDSIQKMPLLLEGAVKILREDFDEGELLLYFIEKGDTCAMTMACCLGTSKSEIRAVAETKGTLVMIPVAYMEEWLGKYKSWRNFVFNSYNSRLKEMLSTIDSLAFLNMEERIVNYLRDKAKIAHSKEIQSTHQEIAYDLHTSRVVVSRILKALENKGSIRLHRATIELL</sequence>
<dbReference type="SUPFAM" id="SSF46785">
    <property type="entry name" value="Winged helix' DNA-binding domain"/>
    <property type="match status" value="1"/>
</dbReference>
<dbReference type="InterPro" id="IPR000595">
    <property type="entry name" value="cNMP-bd_dom"/>
</dbReference>
<gene>
    <name evidence="6" type="ORF">SAMN05444377_1188</name>
</gene>
<dbReference type="Pfam" id="PF13545">
    <property type="entry name" value="HTH_Crp_2"/>
    <property type="match status" value="1"/>
</dbReference>
<evidence type="ECO:0000259" key="5">
    <source>
        <dbReference type="PROSITE" id="PS51063"/>
    </source>
</evidence>
<keyword evidence="2" id="KW-0238">DNA-binding</keyword>
<evidence type="ECO:0000313" key="7">
    <source>
        <dbReference type="Proteomes" id="UP000184147"/>
    </source>
</evidence>
<evidence type="ECO:0000313" key="6">
    <source>
        <dbReference type="EMBL" id="SHF75407.1"/>
    </source>
</evidence>
<keyword evidence="1" id="KW-0805">Transcription regulation</keyword>
<keyword evidence="3" id="KW-0804">Transcription</keyword>
<dbReference type="CDD" id="cd00038">
    <property type="entry name" value="CAP_ED"/>
    <property type="match status" value="1"/>
</dbReference>
<dbReference type="InterPro" id="IPR036388">
    <property type="entry name" value="WH-like_DNA-bd_sf"/>
</dbReference>
<dbReference type="GO" id="GO:0003677">
    <property type="term" value="F:DNA binding"/>
    <property type="evidence" value="ECO:0007669"/>
    <property type="project" value="UniProtKB-KW"/>
</dbReference>
<dbReference type="Gene3D" id="2.60.120.10">
    <property type="entry name" value="Jelly Rolls"/>
    <property type="match status" value="1"/>
</dbReference>
<dbReference type="PANTHER" id="PTHR24567">
    <property type="entry name" value="CRP FAMILY TRANSCRIPTIONAL REGULATORY PROTEIN"/>
    <property type="match status" value="1"/>
</dbReference>
<dbReference type="OrthoDB" id="9776746at2"/>
<dbReference type="GO" id="GO:0005829">
    <property type="term" value="C:cytosol"/>
    <property type="evidence" value="ECO:0007669"/>
    <property type="project" value="TreeGrafter"/>
</dbReference>
<proteinExistence type="predicted"/>
<dbReference type="InterPro" id="IPR018490">
    <property type="entry name" value="cNMP-bd_dom_sf"/>
</dbReference>
<keyword evidence="7" id="KW-1185">Reference proteome</keyword>
<dbReference type="Gene3D" id="1.10.10.10">
    <property type="entry name" value="Winged helix-like DNA-binding domain superfamily/Winged helix DNA-binding domain"/>
    <property type="match status" value="1"/>
</dbReference>
<reference evidence="6 7" key="1">
    <citation type="submission" date="2016-11" db="EMBL/GenBank/DDBJ databases">
        <authorList>
            <person name="Jaros S."/>
            <person name="Januszkiewicz K."/>
            <person name="Wedrychowicz H."/>
        </authorList>
    </citation>
    <scope>NUCLEOTIDE SEQUENCE [LARGE SCALE GENOMIC DNA]</scope>
    <source>
        <strain evidence="6 7">DSM 25660</strain>
    </source>
</reference>
<dbReference type="EMBL" id="FQVQ01000018">
    <property type="protein sequence ID" value="SHF75407.1"/>
    <property type="molecule type" value="Genomic_DNA"/>
</dbReference>
<evidence type="ECO:0000256" key="2">
    <source>
        <dbReference type="ARBA" id="ARBA00023125"/>
    </source>
</evidence>
<protein>
    <submittedName>
        <fullName evidence="6">CRP/FNR family transcriptional regulator, anaerobic regulatory protein</fullName>
    </submittedName>
</protein>
<dbReference type="Pfam" id="PF00027">
    <property type="entry name" value="cNMP_binding"/>
    <property type="match status" value="1"/>
</dbReference>
<dbReference type="InterPro" id="IPR050397">
    <property type="entry name" value="Env_Response_Regulators"/>
</dbReference>
<dbReference type="SUPFAM" id="SSF51206">
    <property type="entry name" value="cAMP-binding domain-like"/>
    <property type="match status" value="1"/>
</dbReference>
<evidence type="ECO:0000256" key="1">
    <source>
        <dbReference type="ARBA" id="ARBA00023015"/>
    </source>
</evidence>
<feature type="domain" description="HTH crp-type" evidence="5">
    <location>
        <begin position="145"/>
        <end position="208"/>
    </location>
</feature>
<evidence type="ECO:0000256" key="3">
    <source>
        <dbReference type="ARBA" id="ARBA00023163"/>
    </source>
</evidence>
<accession>A0A1M5E862</accession>